<dbReference type="PANTHER" id="PTHR36582">
    <property type="entry name" value="ANTITOXIN PARD"/>
    <property type="match status" value="1"/>
</dbReference>
<dbReference type="InterPro" id="IPR022789">
    <property type="entry name" value="ParD"/>
</dbReference>
<dbReference type="PATRIC" id="fig|298794.3.peg.6668"/>
<accession>A0A0J6T049</accession>
<proteinExistence type="inferred from homology"/>
<organism evidence="3 4">
    <name type="scientific">Methylobacterium variabile</name>
    <dbReference type="NCBI Taxonomy" id="298794"/>
    <lineage>
        <taxon>Bacteria</taxon>
        <taxon>Pseudomonadati</taxon>
        <taxon>Pseudomonadota</taxon>
        <taxon>Alphaproteobacteria</taxon>
        <taxon>Hyphomicrobiales</taxon>
        <taxon>Methylobacteriaceae</taxon>
        <taxon>Methylobacterium</taxon>
    </lineage>
</organism>
<evidence type="ECO:0000256" key="2">
    <source>
        <dbReference type="ARBA" id="ARBA00022649"/>
    </source>
</evidence>
<evidence type="ECO:0000313" key="3">
    <source>
        <dbReference type="EMBL" id="KMO39237.1"/>
    </source>
</evidence>
<comment type="caution">
    <text evidence="3">The sequence shown here is derived from an EMBL/GenBank/DDBJ whole genome shotgun (WGS) entry which is preliminary data.</text>
</comment>
<comment type="similarity">
    <text evidence="1">Belongs to the ParD antitoxin family.</text>
</comment>
<dbReference type="InterPro" id="IPR038296">
    <property type="entry name" value="ParD_sf"/>
</dbReference>
<dbReference type="Gene3D" id="6.10.10.120">
    <property type="entry name" value="Antitoxin ParD1-like"/>
    <property type="match status" value="1"/>
</dbReference>
<sequence>MAAVETITIDLPSEIAESVHQAVEAGEYTSTSEAIGDAVRLWKQYRDTHDDTHGYSIEELRELIREGLESGPSPWDSMAEIKAEARRRLEAAAGKVDQ</sequence>
<dbReference type="GO" id="GO:0006355">
    <property type="term" value="P:regulation of DNA-templated transcription"/>
    <property type="evidence" value="ECO:0007669"/>
    <property type="project" value="InterPro"/>
</dbReference>
<protein>
    <recommendedName>
        <fullName evidence="5">Addiction module antitoxin</fullName>
    </recommendedName>
</protein>
<reference evidence="3 4" key="1">
    <citation type="submission" date="2015-03" db="EMBL/GenBank/DDBJ databases">
        <title>Genome sequencing of Methylobacterium variabile DSM 16961.</title>
        <authorList>
            <person name="Chaudhry V."/>
            <person name="Patil P.B."/>
        </authorList>
    </citation>
    <scope>NUCLEOTIDE SEQUENCE [LARGE SCALE GENOMIC DNA]</scope>
    <source>
        <strain evidence="3 4">DSM 16961</strain>
    </source>
</reference>
<dbReference type="AlphaFoldDB" id="A0A0J6T049"/>
<dbReference type="OrthoDB" id="291307at2"/>
<dbReference type="PANTHER" id="PTHR36582:SF2">
    <property type="entry name" value="ANTITOXIN PARD"/>
    <property type="match status" value="1"/>
</dbReference>
<keyword evidence="4" id="KW-1185">Reference proteome</keyword>
<evidence type="ECO:0000313" key="4">
    <source>
        <dbReference type="Proteomes" id="UP000035955"/>
    </source>
</evidence>
<evidence type="ECO:0000256" key="1">
    <source>
        <dbReference type="ARBA" id="ARBA00008580"/>
    </source>
</evidence>
<dbReference type="InterPro" id="IPR010985">
    <property type="entry name" value="Ribbon_hlx_hlx"/>
</dbReference>
<gene>
    <name evidence="3" type="ORF">VQ02_10330</name>
</gene>
<keyword evidence="2" id="KW-1277">Toxin-antitoxin system</keyword>
<dbReference type="CDD" id="cd22231">
    <property type="entry name" value="RHH_NikR_HicB-like"/>
    <property type="match status" value="1"/>
</dbReference>
<dbReference type="Proteomes" id="UP000035955">
    <property type="component" value="Unassembled WGS sequence"/>
</dbReference>
<dbReference type="RefSeq" id="WP_048444097.1">
    <property type="nucleotide sequence ID" value="NZ_LABY01000061.1"/>
</dbReference>
<name>A0A0J6T049_9HYPH</name>
<dbReference type="EMBL" id="LABY01000061">
    <property type="protein sequence ID" value="KMO39237.1"/>
    <property type="molecule type" value="Genomic_DNA"/>
</dbReference>
<evidence type="ECO:0008006" key="5">
    <source>
        <dbReference type="Google" id="ProtNLM"/>
    </source>
</evidence>
<dbReference type="SUPFAM" id="SSF47598">
    <property type="entry name" value="Ribbon-helix-helix"/>
    <property type="match status" value="1"/>
</dbReference>